<sequence>MSTVNNDNNNNRLINLLKKYFNHQFDLKPNDIIQPNHMIVIKILQMIINKFNDDDDDDDACEQLLSNNNNYYNDFDFNYKSMNELVKLLKNYCPFNQSSMITNNNNNDYSHNQQNLNHSIVNYIEFDLYQLIFQTKPNGRSFQNLLNTLCQAKKLKHEKQMLLEQYRTTIINLKELRQKFDECRQYHFEFQSESKRLIEINNFLQQKLIERKKYRQQLTEQNLQIINKMNDTIRIDGGKK</sequence>
<comment type="caution">
    <text evidence="1">The sequence shown here is derived from an EMBL/GenBank/DDBJ whole genome shotgun (WGS) entry which is preliminary data.</text>
</comment>
<protein>
    <submittedName>
        <fullName evidence="1">Uncharacterized protein</fullName>
    </submittedName>
</protein>
<proteinExistence type="predicted"/>
<gene>
    <name evidence="1" type="ORF">DERP_011505</name>
</gene>
<reference evidence="1 2" key="1">
    <citation type="journal article" date="2018" name="J. Allergy Clin. Immunol.">
        <title>High-quality assembly of Dermatophagoides pteronyssinus genome and transcriptome reveals a wide range of novel allergens.</title>
        <authorList>
            <person name="Liu X.Y."/>
            <person name="Yang K.Y."/>
            <person name="Wang M.Q."/>
            <person name="Kwok J.S."/>
            <person name="Zeng X."/>
            <person name="Yang Z."/>
            <person name="Xiao X.J."/>
            <person name="Lau C.P."/>
            <person name="Li Y."/>
            <person name="Huang Z.M."/>
            <person name="Ba J.G."/>
            <person name="Yim A.K."/>
            <person name="Ouyang C.Y."/>
            <person name="Ngai S.M."/>
            <person name="Chan T.F."/>
            <person name="Leung E.L."/>
            <person name="Liu L."/>
            <person name="Liu Z.G."/>
            <person name="Tsui S.K."/>
        </authorList>
    </citation>
    <scope>NUCLEOTIDE SEQUENCE [LARGE SCALE GENOMIC DNA]</scope>
    <source>
        <strain evidence="1">Derp</strain>
    </source>
</reference>
<reference evidence="1 2" key="2">
    <citation type="journal article" date="2022" name="Mol. Biol. Evol.">
        <title>Comparative Genomics Reveals Insights into the Divergent Evolution of Astigmatic Mites and Household Pest Adaptations.</title>
        <authorList>
            <person name="Xiong Q."/>
            <person name="Wan A.T."/>
            <person name="Liu X."/>
            <person name="Fung C.S."/>
            <person name="Xiao X."/>
            <person name="Malainual N."/>
            <person name="Hou J."/>
            <person name="Wang L."/>
            <person name="Wang M."/>
            <person name="Yang K.Y."/>
            <person name="Cui Y."/>
            <person name="Leung E.L."/>
            <person name="Nong W."/>
            <person name="Shin S.K."/>
            <person name="Au S.W."/>
            <person name="Jeong K.Y."/>
            <person name="Chew F.T."/>
            <person name="Hui J.H."/>
            <person name="Leung T.F."/>
            <person name="Tungtrongchitr A."/>
            <person name="Zhong N."/>
            <person name="Liu Z."/>
            <person name="Tsui S.K."/>
        </authorList>
    </citation>
    <scope>NUCLEOTIDE SEQUENCE [LARGE SCALE GENOMIC DNA]</scope>
    <source>
        <strain evidence="1">Derp</strain>
    </source>
</reference>
<organism evidence="1 2">
    <name type="scientific">Dermatophagoides pteronyssinus</name>
    <name type="common">European house dust mite</name>
    <dbReference type="NCBI Taxonomy" id="6956"/>
    <lineage>
        <taxon>Eukaryota</taxon>
        <taxon>Metazoa</taxon>
        <taxon>Ecdysozoa</taxon>
        <taxon>Arthropoda</taxon>
        <taxon>Chelicerata</taxon>
        <taxon>Arachnida</taxon>
        <taxon>Acari</taxon>
        <taxon>Acariformes</taxon>
        <taxon>Sarcoptiformes</taxon>
        <taxon>Astigmata</taxon>
        <taxon>Psoroptidia</taxon>
        <taxon>Analgoidea</taxon>
        <taxon>Pyroglyphidae</taxon>
        <taxon>Dermatophagoidinae</taxon>
        <taxon>Dermatophagoides</taxon>
    </lineage>
</organism>
<evidence type="ECO:0000313" key="2">
    <source>
        <dbReference type="Proteomes" id="UP000887458"/>
    </source>
</evidence>
<dbReference type="EMBL" id="NJHN03000053">
    <property type="protein sequence ID" value="KAH9420171.1"/>
    <property type="molecule type" value="Genomic_DNA"/>
</dbReference>
<accession>A0ABQ8JC32</accession>
<keyword evidence="2" id="KW-1185">Reference proteome</keyword>
<dbReference type="Proteomes" id="UP000887458">
    <property type="component" value="Unassembled WGS sequence"/>
</dbReference>
<name>A0ABQ8JC32_DERPT</name>
<evidence type="ECO:0000313" key="1">
    <source>
        <dbReference type="EMBL" id="KAH9420171.1"/>
    </source>
</evidence>